<evidence type="ECO:0000313" key="3">
    <source>
        <dbReference type="Proteomes" id="UP000255317"/>
    </source>
</evidence>
<evidence type="ECO:0000259" key="1">
    <source>
        <dbReference type="Pfam" id="PF12867"/>
    </source>
</evidence>
<evidence type="ECO:0000313" key="2">
    <source>
        <dbReference type="EMBL" id="RDK83483.1"/>
    </source>
</evidence>
<dbReference type="AlphaFoldDB" id="A0A370Q544"/>
<reference evidence="2 3" key="1">
    <citation type="submission" date="2018-07" db="EMBL/GenBank/DDBJ databases">
        <title>Genomic Encyclopedia of Type Strains, Phase IV (KMG-IV): sequencing the most valuable type-strain genomes for metagenomic binning, comparative biology and taxonomic classification.</title>
        <authorList>
            <person name="Goeker M."/>
        </authorList>
    </citation>
    <scope>NUCLEOTIDE SEQUENCE [LARGE SCALE GENOMIC DNA]</scope>
    <source>
        <strain evidence="2 3">DSM 101478</strain>
    </source>
</reference>
<dbReference type="Proteomes" id="UP000255317">
    <property type="component" value="Unassembled WGS sequence"/>
</dbReference>
<protein>
    <submittedName>
        <fullName evidence="2">DinB family protein</fullName>
    </submittedName>
</protein>
<keyword evidence="3" id="KW-1185">Reference proteome</keyword>
<dbReference type="SUPFAM" id="SSF109854">
    <property type="entry name" value="DinB/YfiT-like putative metalloenzymes"/>
    <property type="match status" value="1"/>
</dbReference>
<dbReference type="EMBL" id="QRAO01000007">
    <property type="protein sequence ID" value="RDK83483.1"/>
    <property type="molecule type" value="Genomic_DNA"/>
</dbReference>
<dbReference type="InterPro" id="IPR024775">
    <property type="entry name" value="DinB-like"/>
</dbReference>
<sequence length="170" mass="19783">MKDQISETEYNSYYKRYVDRALHKPLLKGLAEGMLETHDFFEAIPDEKHEFRYAAEKWTPKEILLHLIDTERVFAYRALHFARASQVEIKGFDQDEFAQNSNANQHSMEKLLEEYIAVRTSTVLLFNSFSETTMLRMGVASDSPLSVRAAGFIINGHEKHHIAVIKERYL</sequence>
<dbReference type="OrthoDB" id="9793216at2"/>
<gene>
    <name evidence="2" type="ORF">C8D94_10720</name>
</gene>
<dbReference type="RefSeq" id="WP_115124614.1">
    <property type="nucleotide sequence ID" value="NZ_QRAO01000007.1"/>
</dbReference>
<dbReference type="Pfam" id="PF12867">
    <property type="entry name" value="DinB_2"/>
    <property type="match status" value="1"/>
</dbReference>
<accession>A0A370Q544</accession>
<name>A0A370Q544_9FLAO</name>
<feature type="domain" description="DinB-like" evidence="1">
    <location>
        <begin position="37"/>
        <end position="165"/>
    </location>
</feature>
<dbReference type="Gene3D" id="1.20.120.450">
    <property type="entry name" value="dinb family like domain"/>
    <property type="match status" value="1"/>
</dbReference>
<comment type="caution">
    <text evidence="2">The sequence shown here is derived from an EMBL/GenBank/DDBJ whole genome shotgun (WGS) entry which is preliminary data.</text>
</comment>
<proteinExistence type="predicted"/>
<organism evidence="2 3">
    <name type="scientific">Marinirhabdus gelatinilytica</name>
    <dbReference type="NCBI Taxonomy" id="1703343"/>
    <lineage>
        <taxon>Bacteria</taxon>
        <taxon>Pseudomonadati</taxon>
        <taxon>Bacteroidota</taxon>
        <taxon>Flavobacteriia</taxon>
        <taxon>Flavobacteriales</taxon>
        <taxon>Flavobacteriaceae</taxon>
    </lineage>
</organism>
<dbReference type="InterPro" id="IPR034660">
    <property type="entry name" value="DinB/YfiT-like"/>
</dbReference>